<accession>A0ABU9PWG1</accession>
<keyword evidence="2" id="KW-1185">Reference proteome</keyword>
<sequence length="289" mass="30664">MGNKAFYPCTAEDPLGLGPQPGLLGAGMASDIARRPAPGQGITYSQAVTASELVNIPVPVGANLAWDSYWRAVYDKANKLIQQQANQLLQRGNVTAEEARELIEVQRNRLVIEMRKPLTPFGRFYSEVLKPEKDLPTLEQLLKKKGSIEAVLNSVGKTRAFTNRLAIIGRTAGPAGIVLEVVVVGVVIEKADPHERARVATEEIGGAAGGFMGGRYGMLGGAAAGAAWAGTWASPTLLIPVVGEITEGGAVLVGGIVGGLLGAWVGHDVSKEAVHQAWMLSEFYWKTDK</sequence>
<evidence type="ECO:0000313" key="1">
    <source>
        <dbReference type="EMBL" id="MEM4988365.1"/>
    </source>
</evidence>
<protein>
    <submittedName>
        <fullName evidence="1">Uncharacterized protein</fullName>
    </submittedName>
</protein>
<reference evidence="1 2" key="1">
    <citation type="submission" date="2024-02" db="EMBL/GenBank/DDBJ databases">
        <title>Draft genome sequence of Collimonas sp. strain H4R21, an effective mineral-weathering bacterial strain isolated from the beech rhizosphere.</title>
        <authorList>
            <person name="Morin E."/>
            <person name="Uroz S."/>
            <person name="Leveau J.H.J."/>
            <person name="Kumar R."/>
            <person name="Rey M.W."/>
            <person name="Pham J."/>
        </authorList>
    </citation>
    <scope>NUCLEOTIDE SEQUENCE [LARGE SCALE GENOMIC DNA]</scope>
    <source>
        <strain evidence="1 2">H4R21</strain>
    </source>
</reference>
<proteinExistence type="predicted"/>
<comment type="caution">
    <text evidence="1">The sequence shown here is derived from an EMBL/GenBank/DDBJ whole genome shotgun (WGS) entry which is preliminary data.</text>
</comment>
<name>A0ABU9PWG1_9BURK</name>
<evidence type="ECO:0000313" key="2">
    <source>
        <dbReference type="Proteomes" id="UP001495910"/>
    </source>
</evidence>
<dbReference type="EMBL" id="JBANDC010000008">
    <property type="protein sequence ID" value="MEM4988365.1"/>
    <property type="molecule type" value="Genomic_DNA"/>
</dbReference>
<dbReference type="Proteomes" id="UP001495910">
    <property type="component" value="Unassembled WGS sequence"/>
</dbReference>
<gene>
    <name evidence="1" type="ORF">V8G57_13295</name>
</gene>
<organism evidence="1 2">
    <name type="scientific">Collimonas rhizosphaerae</name>
    <dbReference type="NCBI Taxonomy" id="3126357"/>
    <lineage>
        <taxon>Bacteria</taxon>
        <taxon>Pseudomonadati</taxon>
        <taxon>Pseudomonadota</taxon>
        <taxon>Betaproteobacteria</taxon>
        <taxon>Burkholderiales</taxon>
        <taxon>Oxalobacteraceae</taxon>
        <taxon>Collimonas</taxon>
    </lineage>
</organism>
<dbReference type="RefSeq" id="WP_342829807.1">
    <property type="nucleotide sequence ID" value="NZ_JBANDC010000008.1"/>
</dbReference>